<proteinExistence type="predicted"/>
<gene>
    <name evidence="1" type="ORF">BC952_0715</name>
</gene>
<organism evidence="1 2">
    <name type="scientific">Flavobacterium limicola</name>
    <dbReference type="NCBI Taxonomy" id="180441"/>
    <lineage>
        <taxon>Bacteria</taxon>
        <taxon>Pseudomonadati</taxon>
        <taxon>Bacteroidota</taxon>
        <taxon>Flavobacteriia</taxon>
        <taxon>Flavobacteriales</taxon>
        <taxon>Flavobacteriaceae</taxon>
        <taxon>Flavobacterium</taxon>
    </lineage>
</organism>
<dbReference type="Proteomes" id="UP000280091">
    <property type="component" value="Unassembled WGS sequence"/>
</dbReference>
<keyword evidence="2" id="KW-1185">Reference proteome</keyword>
<reference evidence="1 2" key="1">
    <citation type="submission" date="2018-10" db="EMBL/GenBank/DDBJ databases">
        <title>Genomic Encyclopedia of Archaeal and Bacterial Type Strains, Phase II (KMG-II): from individual species to whole genera.</title>
        <authorList>
            <person name="Goeker M."/>
        </authorList>
    </citation>
    <scope>NUCLEOTIDE SEQUENCE [LARGE SCALE GENOMIC DNA]</scope>
    <source>
        <strain evidence="1 2">DSM 15094</strain>
    </source>
</reference>
<evidence type="ECO:0000313" key="1">
    <source>
        <dbReference type="EMBL" id="RKS95067.1"/>
    </source>
</evidence>
<sequence>MFQLLEVLFFMIEDLINSDPKKNFFILKLILSGYKNLTGLERLQYYSD</sequence>
<dbReference type="AlphaFoldDB" id="A0A495S5F3"/>
<comment type="caution">
    <text evidence="1">The sequence shown here is derived from an EMBL/GenBank/DDBJ whole genome shotgun (WGS) entry which is preliminary data.</text>
</comment>
<protein>
    <submittedName>
        <fullName evidence="1">Uncharacterized protein</fullName>
    </submittedName>
</protein>
<accession>A0A495S5F3</accession>
<name>A0A495S5F3_9FLAO</name>
<evidence type="ECO:0000313" key="2">
    <source>
        <dbReference type="Proteomes" id="UP000280091"/>
    </source>
</evidence>
<dbReference type="EMBL" id="RBXA01000001">
    <property type="protein sequence ID" value="RKS95067.1"/>
    <property type="molecule type" value="Genomic_DNA"/>
</dbReference>